<dbReference type="AlphaFoldDB" id="A0A3P9HJC4"/>
<dbReference type="Gene3D" id="1.10.340.70">
    <property type="match status" value="1"/>
</dbReference>
<dbReference type="FunFam" id="3.30.420.10:FF:000032">
    <property type="entry name" value="Retrovirus-related Pol polyprotein from transposon 297-like Protein"/>
    <property type="match status" value="1"/>
</dbReference>
<dbReference type="InterPro" id="IPR050951">
    <property type="entry name" value="Retrovirus_Pol_polyprotein"/>
</dbReference>
<reference evidence="3 4" key="2">
    <citation type="submission" date="2017-04" db="EMBL/GenBank/DDBJ databases">
        <title>CpG methylation of centromeres and impact of large insertions on vertebrate speciation.</title>
        <authorList>
            <person name="Ichikawa K."/>
            <person name="Yoshimura J."/>
            <person name="Morishita S."/>
        </authorList>
    </citation>
    <scope>NUCLEOTIDE SEQUENCE</scope>
    <source>
        <strain evidence="3 4">HSOK</strain>
    </source>
</reference>
<dbReference type="InterPro" id="IPR041588">
    <property type="entry name" value="Integrase_H2C2"/>
</dbReference>
<accession>A0A3P9HJC4</accession>
<reference evidence="3" key="3">
    <citation type="submission" date="2025-08" db="UniProtKB">
        <authorList>
            <consortium name="Ensembl"/>
        </authorList>
    </citation>
    <scope>IDENTIFICATION</scope>
    <source>
        <strain evidence="3">HSOK</strain>
    </source>
</reference>
<organism evidence="3 4">
    <name type="scientific">Oryzias latipes</name>
    <name type="common">Japanese rice fish</name>
    <name type="synonym">Japanese killifish</name>
    <dbReference type="NCBI Taxonomy" id="8090"/>
    <lineage>
        <taxon>Eukaryota</taxon>
        <taxon>Metazoa</taxon>
        <taxon>Chordata</taxon>
        <taxon>Craniata</taxon>
        <taxon>Vertebrata</taxon>
        <taxon>Euteleostomi</taxon>
        <taxon>Actinopterygii</taxon>
        <taxon>Neopterygii</taxon>
        <taxon>Teleostei</taxon>
        <taxon>Neoteleostei</taxon>
        <taxon>Acanthomorphata</taxon>
        <taxon>Ovalentaria</taxon>
        <taxon>Atherinomorphae</taxon>
        <taxon>Beloniformes</taxon>
        <taxon>Adrianichthyidae</taxon>
        <taxon>Oryziinae</taxon>
        <taxon>Oryzias</taxon>
    </lineage>
</organism>
<dbReference type="GO" id="GO:0015074">
    <property type="term" value="P:DNA integration"/>
    <property type="evidence" value="ECO:0007669"/>
    <property type="project" value="InterPro"/>
</dbReference>
<dbReference type="InterPro" id="IPR001584">
    <property type="entry name" value="Integrase_cat-core"/>
</dbReference>
<evidence type="ECO:0000256" key="1">
    <source>
        <dbReference type="ARBA" id="ARBA00039658"/>
    </source>
</evidence>
<reference key="1">
    <citation type="journal article" date="2007" name="Nature">
        <title>The medaka draft genome and insights into vertebrate genome evolution.</title>
        <authorList>
            <person name="Kasahara M."/>
            <person name="Naruse K."/>
            <person name="Sasaki S."/>
            <person name="Nakatani Y."/>
            <person name="Qu W."/>
            <person name="Ahsan B."/>
            <person name="Yamada T."/>
            <person name="Nagayasu Y."/>
            <person name="Doi K."/>
            <person name="Kasai Y."/>
            <person name="Jindo T."/>
            <person name="Kobayashi D."/>
            <person name="Shimada A."/>
            <person name="Toyoda A."/>
            <person name="Kuroki Y."/>
            <person name="Fujiyama A."/>
            <person name="Sasaki T."/>
            <person name="Shimizu A."/>
            <person name="Asakawa S."/>
            <person name="Shimizu N."/>
            <person name="Hashimoto S."/>
            <person name="Yang J."/>
            <person name="Lee Y."/>
            <person name="Matsushima K."/>
            <person name="Sugano S."/>
            <person name="Sakaizumi M."/>
            <person name="Narita T."/>
            <person name="Ohishi K."/>
            <person name="Haga S."/>
            <person name="Ohta F."/>
            <person name="Nomoto H."/>
            <person name="Nogata K."/>
            <person name="Morishita T."/>
            <person name="Endo T."/>
            <person name="Shin-I T."/>
            <person name="Takeda H."/>
            <person name="Morishita S."/>
            <person name="Kohara Y."/>
        </authorList>
    </citation>
    <scope>NUCLEOTIDE SEQUENCE [LARGE SCALE GENOMIC DNA]</scope>
    <source>
        <strain>Hd-rR</strain>
    </source>
</reference>
<dbReference type="InterPro" id="IPR012337">
    <property type="entry name" value="RNaseH-like_sf"/>
</dbReference>
<dbReference type="PANTHER" id="PTHR37984:SF15">
    <property type="entry name" value="INTEGRASE CATALYTIC DOMAIN-CONTAINING PROTEIN"/>
    <property type="match status" value="1"/>
</dbReference>
<evidence type="ECO:0000313" key="3">
    <source>
        <dbReference type="Ensembl" id="ENSORLP00015007719.1"/>
    </source>
</evidence>
<evidence type="ECO:0000259" key="2">
    <source>
        <dbReference type="PROSITE" id="PS50994"/>
    </source>
</evidence>
<evidence type="ECO:0000313" key="4">
    <source>
        <dbReference type="Proteomes" id="UP000265200"/>
    </source>
</evidence>
<dbReference type="Ensembl" id="ENSORLT00015002038.1">
    <property type="protein sequence ID" value="ENSORLP00015007719.1"/>
    <property type="gene ID" value="ENSORLG00015008514.1"/>
</dbReference>
<dbReference type="SUPFAM" id="SSF53098">
    <property type="entry name" value="Ribonuclease H-like"/>
    <property type="match status" value="1"/>
</dbReference>
<dbReference type="GO" id="GO:0003676">
    <property type="term" value="F:nucleic acid binding"/>
    <property type="evidence" value="ECO:0007669"/>
    <property type="project" value="InterPro"/>
</dbReference>
<name>A0A3P9HJC4_ORYLA</name>
<proteinExistence type="predicted"/>
<protein>
    <recommendedName>
        <fullName evidence="1">Gypsy retrotransposon integrase-like protein 1</fullName>
    </recommendedName>
</protein>
<dbReference type="Gene3D" id="3.30.420.10">
    <property type="entry name" value="Ribonuclease H-like superfamily/Ribonuclease H"/>
    <property type="match status" value="1"/>
</dbReference>
<dbReference type="InterPro" id="IPR036397">
    <property type="entry name" value="RNaseH_sf"/>
</dbReference>
<dbReference type="Proteomes" id="UP000265200">
    <property type="component" value="Chromosome 11"/>
</dbReference>
<reference evidence="3" key="4">
    <citation type="submission" date="2025-09" db="UniProtKB">
        <authorList>
            <consortium name="Ensembl"/>
        </authorList>
    </citation>
    <scope>IDENTIFICATION</scope>
    <source>
        <strain evidence="3">HSOK</strain>
    </source>
</reference>
<sequence>MHAISRRFWWPRMGPEVREYVSACSVCARNKSSTSRRMGLLQPLPVPSRPWADISMDFVTGLPVSRGHTTVLTVVDRFSKMVRFIALPRLPSAKGTAEVIMNQIVRYHGFPKDIVSDRGPQFISRFWKEFCRLIGATVSLTSGYHPESNGQTERLNQQLETGLRCLVSQNPSTWSRHLIWVEYAHNTLPTSATGVSPFKCVFGYEPPLFSALEPEVAVPSVHALVRRCRRVWAAARQVLVQQQNRVKAAADRRRRPAPTYRPGQKVWLSTKDLNLHLPSRKLAPRFVGPFPVTK</sequence>
<dbReference type="Pfam" id="PF00665">
    <property type="entry name" value="rve"/>
    <property type="match status" value="1"/>
</dbReference>
<dbReference type="PROSITE" id="PS50994">
    <property type="entry name" value="INTEGRASE"/>
    <property type="match status" value="1"/>
</dbReference>
<feature type="domain" description="Integrase catalytic" evidence="2">
    <location>
        <begin position="46"/>
        <end position="205"/>
    </location>
</feature>
<dbReference type="PANTHER" id="PTHR37984">
    <property type="entry name" value="PROTEIN CBG26694"/>
    <property type="match status" value="1"/>
</dbReference>
<dbReference type="Pfam" id="PF17921">
    <property type="entry name" value="Integrase_H2C2"/>
    <property type="match status" value="1"/>
</dbReference>